<evidence type="ECO:0000313" key="3">
    <source>
        <dbReference type="Proteomes" id="UP000598360"/>
    </source>
</evidence>
<keyword evidence="3" id="KW-1185">Reference proteome</keyword>
<dbReference type="InterPro" id="IPR016040">
    <property type="entry name" value="NAD(P)-bd_dom"/>
</dbReference>
<dbReference type="Gene3D" id="3.40.50.720">
    <property type="entry name" value="NAD(P)-binding Rossmann-like Domain"/>
    <property type="match status" value="1"/>
</dbReference>
<reference evidence="2" key="1">
    <citation type="submission" date="2020-10" db="EMBL/GenBank/DDBJ databases">
        <title>Diversity and distribution of actinomycetes associated with coral in the coast of Hainan.</title>
        <authorList>
            <person name="Li F."/>
        </authorList>
    </citation>
    <scope>NUCLEOTIDE SEQUENCE</scope>
    <source>
        <strain evidence="2">HNM0983</strain>
    </source>
</reference>
<accession>A0A929BC09</accession>
<organism evidence="2 3">
    <name type="scientific">Saccharopolyspora montiporae</name>
    <dbReference type="NCBI Taxonomy" id="2781240"/>
    <lineage>
        <taxon>Bacteria</taxon>
        <taxon>Bacillati</taxon>
        <taxon>Actinomycetota</taxon>
        <taxon>Actinomycetes</taxon>
        <taxon>Pseudonocardiales</taxon>
        <taxon>Pseudonocardiaceae</taxon>
        <taxon>Saccharopolyspora</taxon>
    </lineage>
</organism>
<proteinExistence type="predicted"/>
<dbReference type="SUPFAM" id="SSF51735">
    <property type="entry name" value="NAD(P)-binding Rossmann-fold domains"/>
    <property type="match status" value="1"/>
</dbReference>
<sequence length="249" mass="25492">MQVAVLGATGTAGARTLAQLRGRGIAATGLSRASGVDLLTGAGLHEALAEADAVIDASQPLPSDGGSGMREALAAATRNVVRACADQNVGHLVFLSILGIHDPRLAGFEYYAGKRDQEAELADSPVPVTLVKTTQWHEFATNPFAVSFGADEVAVQDWLVQPVAADSVAGTLADAAVGDPDTATRRIAGPEVLRLPELTERVLARTGDPRPVRSVPADPVALGEGALLAGDDAEILPPDVPTWLAGASG</sequence>
<name>A0A929BC09_9PSEU</name>
<dbReference type="Pfam" id="PF13460">
    <property type="entry name" value="NAD_binding_10"/>
    <property type="match status" value="1"/>
</dbReference>
<dbReference type="EMBL" id="JADEYC010000019">
    <property type="protein sequence ID" value="MBE9375251.1"/>
    <property type="molecule type" value="Genomic_DNA"/>
</dbReference>
<dbReference type="InterPro" id="IPR036291">
    <property type="entry name" value="NAD(P)-bd_dom_sf"/>
</dbReference>
<feature type="domain" description="NAD(P)-binding" evidence="1">
    <location>
        <begin position="32"/>
        <end position="173"/>
    </location>
</feature>
<evidence type="ECO:0000313" key="2">
    <source>
        <dbReference type="EMBL" id="MBE9375251.1"/>
    </source>
</evidence>
<gene>
    <name evidence="2" type="ORF">IQ251_12435</name>
</gene>
<protein>
    <submittedName>
        <fullName evidence="2">NAD(P)H-binding protein</fullName>
    </submittedName>
</protein>
<comment type="caution">
    <text evidence="2">The sequence shown here is derived from an EMBL/GenBank/DDBJ whole genome shotgun (WGS) entry which is preliminary data.</text>
</comment>
<evidence type="ECO:0000259" key="1">
    <source>
        <dbReference type="Pfam" id="PF13460"/>
    </source>
</evidence>
<dbReference type="Proteomes" id="UP000598360">
    <property type="component" value="Unassembled WGS sequence"/>
</dbReference>
<dbReference type="AlphaFoldDB" id="A0A929BC09"/>